<feature type="domain" description="EamA" evidence="3">
    <location>
        <begin position="184"/>
        <end position="277"/>
    </location>
</feature>
<organism evidence="4 5">
    <name type="scientific">Streptomyces pseudovenezuelae</name>
    <dbReference type="NCBI Taxonomy" id="67350"/>
    <lineage>
        <taxon>Bacteria</taxon>
        <taxon>Bacillati</taxon>
        <taxon>Actinomycetota</taxon>
        <taxon>Actinomycetes</taxon>
        <taxon>Kitasatosporales</taxon>
        <taxon>Streptomycetaceae</taxon>
        <taxon>Streptomyces</taxon>
        <taxon>Streptomyces aurantiacus group</taxon>
    </lineage>
</organism>
<dbReference type="InterPro" id="IPR000620">
    <property type="entry name" value="EamA_dom"/>
</dbReference>
<feature type="transmembrane region" description="Helical" evidence="2">
    <location>
        <begin position="33"/>
        <end position="50"/>
    </location>
</feature>
<feature type="transmembrane region" description="Helical" evidence="2">
    <location>
        <begin position="205"/>
        <end position="225"/>
    </location>
</feature>
<keyword evidence="2" id="KW-1133">Transmembrane helix</keyword>
<keyword evidence="2" id="KW-0812">Transmembrane</keyword>
<evidence type="ECO:0000256" key="1">
    <source>
        <dbReference type="ARBA" id="ARBA00007362"/>
    </source>
</evidence>
<reference evidence="4 5" key="1">
    <citation type="submission" date="2023-04" db="EMBL/GenBank/DDBJ databases">
        <title>Forest soil microbial communities from Buena Vista Peninsula, Colon Province, Panama.</title>
        <authorList>
            <person name="Bouskill N."/>
        </authorList>
    </citation>
    <scope>NUCLEOTIDE SEQUENCE [LARGE SCALE GENOMIC DNA]</scope>
    <source>
        <strain evidence="4 5">GGS1</strain>
    </source>
</reference>
<gene>
    <name evidence="4" type="ORF">M2283_005215</name>
</gene>
<dbReference type="Gene3D" id="1.10.3730.20">
    <property type="match status" value="1"/>
</dbReference>
<evidence type="ECO:0000313" key="4">
    <source>
        <dbReference type="EMBL" id="MDH6217883.1"/>
    </source>
</evidence>
<evidence type="ECO:0000313" key="5">
    <source>
        <dbReference type="Proteomes" id="UP001160499"/>
    </source>
</evidence>
<feature type="transmembrane region" description="Helical" evidence="2">
    <location>
        <begin position="62"/>
        <end position="80"/>
    </location>
</feature>
<feature type="transmembrane region" description="Helical" evidence="2">
    <location>
        <begin position="231"/>
        <end position="253"/>
    </location>
</feature>
<keyword evidence="2" id="KW-0472">Membrane</keyword>
<feature type="transmembrane region" description="Helical" evidence="2">
    <location>
        <begin position="116"/>
        <end position="136"/>
    </location>
</feature>
<proteinExistence type="inferred from homology"/>
<keyword evidence="5" id="KW-1185">Reference proteome</keyword>
<sequence>MTTALLATVAALGWGAADYCGARASRNVPAHRVVFLSQVLSLPVIAVWLAATTARRPGPGDLIWGLGAGAFGLLGMVLLYRTLASEGIVLVAPVTAVTVALVPLAVGLFIQSAPGLFALCGVFCALASIALVSPVGRIRRDSIASRTLLLALATGGALGLQLVCLSHPGPGAGLWPLAGARVFSILCVAPRALRGRQPTRTARVPWLLVVLAGALDTAAFAFYLFAMDRGLLSVVGPVVSLYPAATVVLALALDGERVTIHQAFGLCLGAGALLLVAL</sequence>
<feature type="transmembrane region" description="Helical" evidence="2">
    <location>
        <begin position="87"/>
        <end position="110"/>
    </location>
</feature>
<accession>A0ABT6LNJ0</accession>
<dbReference type="EMBL" id="JARXVH010000008">
    <property type="protein sequence ID" value="MDH6217883.1"/>
    <property type="molecule type" value="Genomic_DNA"/>
</dbReference>
<dbReference type="RefSeq" id="WP_280878779.1">
    <property type="nucleotide sequence ID" value="NZ_JARXVH010000008.1"/>
</dbReference>
<comment type="caution">
    <text evidence="4">The sequence shown here is derived from an EMBL/GenBank/DDBJ whole genome shotgun (WGS) entry which is preliminary data.</text>
</comment>
<evidence type="ECO:0000256" key="2">
    <source>
        <dbReference type="SAM" id="Phobius"/>
    </source>
</evidence>
<name>A0ABT6LNJ0_9ACTN</name>
<protein>
    <submittedName>
        <fullName evidence="4">Membrane protein</fullName>
    </submittedName>
</protein>
<feature type="transmembrane region" description="Helical" evidence="2">
    <location>
        <begin position="148"/>
        <end position="168"/>
    </location>
</feature>
<feature type="domain" description="EamA" evidence="3">
    <location>
        <begin position="3"/>
        <end position="133"/>
    </location>
</feature>
<dbReference type="Pfam" id="PF00892">
    <property type="entry name" value="EamA"/>
    <property type="match status" value="2"/>
</dbReference>
<comment type="similarity">
    <text evidence="1">Belongs to the EamA transporter family.</text>
</comment>
<dbReference type="SUPFAM" id="SSF103481">
    <property type="entry name" value="Multidrug resistance efflux transporter EmrE"/>
    <property type="match status" value="1"/>
</dbReference>
<feature type="transmembrane region" description="Helical" evidence="2">
    <location>
        <begin position="260"/>
        <end position="277"/>
    </location>
</feature>
<evidence type="ECO:0000259" key="3">
    <source>
        <dbReference type="Pfam" id="PF00892"/>
    </source>
</evidence>
<dbReference type="Proteomes" id="UP001160499">
    <property type="component" value="Unassembled WGS sequence"/>
</dbReference>
<dbReference type="InterPro" id="IPR037185">
    <property type="entry name" value="EmrE-like"/>
</dbReference>